<dbReference type="Pfam" id="PF12682">
    <property type="entry name" value="Flavodoxin_4"/>
    <property type="match status" value="1"/>
</dbReference>
<dbReference type="OrthoDB" id="9806505at2"/>
<keyword evidence="3" id="KW-1185">Reference proteome</keyword>
<dbReference type="Proteomes" id="UP000051515">
    <property type="component" value="Unassembled WGS sequence"/>
</dbReference>
<dbReference type="SUPFAM" id="SSF52218">
    <property type="entry name" value="Flavoproteins"/>
    <property type="match status" value="1"/>
</dbReference>
<dbReference type="STRING" id="1423788.FC78_GL001935"/>
<dbReference type="PROSITE" id="PS50902">
    <property type="entry name" value="FLAVODOXIN_LIKE"/>
    <property type="match status" value="1"/>
</dbReference>
<name>A0A0R1KI13_9LACO</name>
<dbReference type="PANTHER" id="PTHR39201">
    <property type="entry name" value="EXPORTED PROTEIN-RELATED"/>
    <property type="match status" value="1"/>
</dbReference>
<dbReference type="GO" id="GO:0016651">
    <property type="term" value="F:oxidoreductase activity, acting on NAD(P)H"/>
    <property type="evidence" value="ECO:0007669"/>
    <property type="project" value="UniProtKB-ARBA"/>
</dbReference>
<comment type="caution">
    <text evidence="2">The sequence shown here is derived from an EMBL/GenBank/DDBJ whole genome shotgun (WGS) entry which is preliminary data.</text>
</comment>
<dbReference type="AlphaFoldDB" id="A0A0R1KI13"/>
<reference evidence="2 3" key="1">
    <citation type="journal article" date="2015" name="Genome Announc.">
        <title>Expanding the biotechnology potential of lactobacilli through comparative genomics of 213 strains and associated genera.</title>
        <authorList>
            <person name="Sun Z."/>
            <person name="Harris H.M."/>
            <person name="McCann A."/>
            <person name="Guo C."/>
            <person name="Argimon S."/>
            <person name="Zhang W."/>
            <person name="Yang X."/>
            <person name="Jeffery I.B."/>
            <person name="Cooney J.C."/>
            <person name="Kagawa T.F."/>
            <person name="Liu W."/>
            <person name="Song Y."/>
            <person name="Salvetti E."/>
            <person name="Wrobel A."/>
            <person name="Rasinkangas P."/>
            <person name="Parkhill J."/>
            <person name="Rea M.C."/>
            <person name="O'Sullivan O."/>
            <person name="Ritari J."/>
            <person name="Douillard F.P."/>
            <person name="Paul Ross R."/>
            <person name="Yang R."/>
            <person name="Briner A.E."/>
            <person name="Felis G.E."/>
            <person name="de Vos W.M."/>
            <person name="Barrangou R."/>
            <person name="Klaenhammer T.R."/>
            <person name="Caufield P.W."/>
            <person name="Cui Y."/>
            <person name="Zhang H."/>
            <person name="O'Toole P.W."/>
        </authorList>
    </citation>
    <scope>NUCLEOTIDE SEQUENCE [LARGE SCALE GENOMIC DNA]</scope>
    <source>
        <strain evidence="2 3">DSM 19674</strain>
    </source>
</reference>
<feature type="domain" description="Flavodoxin-like" evidence="1">
    <location>
        <begin position="58"/>
        <end position="218"/>
    </location>
</feature>
<proteinExistence type="predicted"/>
<dbReference type="PANTHER" id="PTHR39201:SF1">
    <property type="entry name" value="FLAVODOXIN-LIKE DOMAIN-CONTAINING PROTEIN"/>
    <property type="match status" value="1"/>
</dbReference>
<evidence type="ECO:0000313" key="3">
    <source>
        <dbReference type="Proteomes" id="UP000051515"/>
    </source>
</evidence>
<dbReference type="GO" id="GO:0010181">
    <property type="term" value="F:FMN binding"/>
    <property type="evidence" value="ECO:0007669"/>
    <property type="project" value="InterPro"/>
</dbReference>
<dbReference type="Gene3D" id="3.40.50.360">
    <property type="match status" value="1"/>
</dbReference>
<sequence length="219" mass="24603">MRSSLGPIVGKINNKNIYANQLLRKNNAIWEGGRYTPSDGSDTQSGGTVKKLTQDAKSIVIYWSRSGSTELLASKIASITNSDILQITLKEPYPADYLKTRSRANFERENNIPPELNMELPKLDQYHTVFLGYQTWAMTLSQPMKAFLLKYGSKLSGKVIAPFETQGGFGRGDSIDIMERIVKQKGSSNNLFEPLLMVNGNMVDQADEKIEQWINTFEK</sequence>
<gene>
    <name evidence="2" type="ORF">FC78_GL001935</name>
</gene>
<evidence type="ECO:0000259" key="1">
    <source>
        <dbReference type="PROSITE" id="PS50902"/>
    </source>
</evidence>
<accession>A0A0R1KI13</accession>
<protein>
    <submittedName>
        <fullName evidence="2">Flavodoxin</fullName>
    </submittedName>
</protein>
<dbReference type="EMBL" id="AZDY01000037">
    <property type="protein sequence ID" value="KRK83126.1"/>
    <property type="molecule type" value="Genomic_DNA"/>
</dbReference>
<dbReference type="InterPro" id="IPR008254">
    <property type="entry name" value="Flavodoxin/NO_synth"/>
</dbReference>
<dbReference type="RefSeq" id="WP_056952480.1">
    <property type="nucleotide sequence ID" value="NZ_AZDY01000037.1"/>
</dbReference>
<dbReference type="InterPro" id="IPR029039">
    <property type="entry name" value="Flavoprotein-like_sf"/>
</dbReference>
<evidence type="ECO:0000313" key="2">
    <source>
        <dbReference type="EMBL" id="KRK83126.1"/>
    </source>
</evidence>
<organism evidence="2 3">
    <name type="scientific">Companilactobacillus bobalius DSM 19674</name>
    <dbReference type="NCBI Taxonomy" id="1423788"/>
    <lineage>
        <taxon>Bacteria</taxon>
        <taxon>Bacillati</taxon>
        <taxon>Bacillota</taxon>
        <taxon>Bacilli</taxon>
        <taxon>Lactobacillales</taxon>
        <taxon>Lactobacillaceae</taxon>
        <taxon>Companilactobacillus</taxon>
        <taxon>Companilactobacillus bobalius</taxon>
    </lineage>
</organism>
<dbReference type="PATRIC" id="fig|1423788.3.peg.2000"/>